<comment type="caution">
    <text evidence="1">The sequence shown here is derived from an EMBL/GenBank/DDBJ whole genome shotgun (WGS) entry which is preliminary data.</text>
</comment>
<name>A0A1J5Q477_9ZZZZ</name>
<dbReference type="EMBL" id="MLJW01001463">
    <property type="protein sequence ID" value="OIQ78128.1"/>
    <property type="molecule type" value="Genomic_DNA"/>
</dbReference>
<evidence type="ECO:0008006" key="2">
    <source>
        <dbReference type="Google" id="ProtNLM"/>
    </source>
</evidence>
<sequence length="264" mass="27869">MRMASPIRKIVLITSMASLVVMTTSTFASAFPETISRTKVDLPARLAACASIPNGRSIIVVATTRMFINLPKEIYPNLKLKITRHGATAGDISNAGAPGYAFGARGKPDCWSHYLDFELVPSSKSTSGRVDIGSKSGISGVADYLIHVKVVRNPSDAKASTKGVVNGRVLLGPTCPVERIPPDPACAPKPYKTVVAVFRSASPTKTYLTVPTDAAGRFKASLSAGWYLLRAKGGSPLPHCAETKIKVLAGRSANAVVTCDTGIR</sequence>
<dbReference type="AlphaFoldDB" id="A0A1J5Q477"/>
<proteinExistence type="predicted"/>
<protein>
    <recommendedName>
        <fullName evidence="2">Carboxypeptidase regulatory-like domain-containing protein</fullName>
    </recommendedName>
</protein>
<organism evidence="1">
    <name type="scientific">mine drainage metagenome</name>
    <dbReference type="NCBI Taxonomy" id="410659"/>
    <lineage>
        <taxon>unclassified sequences</taxon>
        <taxon>metagenomes</taxon>
        <taxon>ecological metagenomes</taxon>
    </lineage>
</organism>
<gene>
    <name evidence="1" type="ORF">GALL_401710</name>
</gene>
<evidence type="ECO:0000313" key="1">
    <source>
        <dbReference type="EMBL" id="OIQ78128.1"/>
    </source>
</evidence>
<accession>A0A1J5Q477</accession>
<reference evidence="1" key="1">
    <citation type="submission" date="2016-10" db="EMBL/GenBank/DDBJ databases">
        <title>Sequence of Gallionella enrichment culture.</title>
        <authorList>
            <person name="Poehlein A."/>
            <person name="Muehling M."/>
            <person name="Daniel R."/>
        </authorList>
    </citation>
    <scope>NUCLEOTIDE SEQUENCE</scope>
</reference>